<reference evidence="2" key="1">
    <citation type="submission" date="2014-09" db="EMBL/GenBank/DDBJ databases">
        <authorList>
            <person name="Magalhaes I.L.F."/>
            <person name="Oliveira U."/>
            <person name="Santos F.R."/>
            <person name="Vidigal T.H.D.A."/>
            <person name="Brescovit A.D."/>
            <person name="Santos A.J."/>
        </authorList>
    </citation>
    <scope>NUCLEOTIDE SEQUENCE</scope>
    <source>
        <tissue evidence="2">Shoot tissue taken approximately 20 cm above the soil surface</tissue>
    </source>
</reference>
<dbReference type="EMBL" id="GBRH01162688">
    <property type="protein sequence ID" value="JAE35208.1"/>
    <property type="molecule type" value="Transcribed_RNA"/>
</dbReference>
<protein>
    <submittedName>
        <fullName evidence="2">Uncharacterized protein</fullName>
    </submittedName>
</protein>
<accession>A0A0A9HQL8</accession>
<sequence length="31" mass="3247">MRVRLGALPPHEKEASQAFAWAPGSGAARPS</sequence>
<reference evidence="2" key="2">
    <citation type="journal article" date="2015" name="Data Brief">
        <title>Shoot transcriptome of the giant reed, Arundo donax.</title>
        <authorList>
            <person name="Barrero R.A."/>
            <person name="Guerrero F.D."/>
            <person name="Moolhuijzen P."/>
            <person name="Goolsby J.A."/>
            <person name="Tidwell J."/>
            <person name="Bellgard S.E."/>
            <person name="Bellgard M.I."/>
        </authorList>
    </citation>
    <scope>NUCLEOTIDE SEQUENCE</scope>
    <source>
        <tissue evidence="2">Shoot tissue taken approximately 20 cm above the soil surface</tissue>
    </source>
</reference>
<evidence type="ECO:0000256" key="1">
    <source>
        <dbReference type="SAM" id="MobiDB-lite"/>
    </source>
</evidence>
<organism evidence="2">
    <name type="scientific">Arundo donax</name>
    <name type="common">Giant reed</name>
    <name type="synonym">Donax arundinaceus</name>
    <dbReference type="NCBI Taxonomy" id="35708"/>
    <lineage>
        <taxon>Eukaryota</taxon>
        <taxon>Viridiplantae</taxon>
        <taxon>Streptophyta</taxon>
        <taxon>Embryophyta</taxon>
        <taxon>Tracheophyta</taxon>
        <taxon>Spermatophyta</taxon>
        <taxon>Magnoliopsida</taxon>
        <taxon>Liliopsida</taxon>
        <taxon>Poales</taxon>
        <taxon>Poaceae</taxon>
        <taxon>PACMAD clade</taxon>
        <taxon>Arundinoideae</taxon>
        <taxon>Arundineae</taxon>
        <taxon>Arundo</taxon>
    </lineage>
</organism>
<name>A0A0A9HQL8_ARUDO</name>
<proteinExistence type="predicted"/>
<evidence type="ECO:0000313" key="2">
    <source>
        <dbReference type="EMBL" id="JAE35208.1"/>
    </source>
</evidence>
<dbReference type="AlphaFoldDB" id="A0A0A9HQL8"/>
<feature type="region of interest" description="Disordered" evidence="1">
    <location>
        <begin position="1"/>
        <end position="31"/>
    </location>
</feature>